<dbReference type="PIRSF" id="PIRSF000124">
    <property type="entry name" value="UDPglc_GDPman_dh"/>
    <property type="match status" value="1"/>
</dbReference>
<dbReference type="InterPro" id="IPR028357">
    <property type="entry name" value="UDPglc_DH_bac"/>
</dbReference>
<evidence type="ECO:0000256" key="6">
    <source>
        <dbReference type="ARBA" id="ARBA00047473"/>
    </source>
</evidence>
<dbReference type="Pfam" id="PF03720">
    <property type="entry name" value="UDPG_MGDP_dh_C"/>
    <property type="match status" value="1"/>
</dbReference>
<dbReference type="Gene3D" id="1.20.5.100">
    <property type="entry name" value="Cytochrome c1, transmembrane anchor, C-terminal"/>
    <property type="match status" value="1"/>
</dbReference>
<proteinExistence type="inferred from homology"/>
<comment type="catalytic activity">
    <reaction evidence="6 7">
        <text>UDP-alpha-D-glucose + 2 NAD(+) + H2O = UDP-alpha-D-glucuronate + 2 NADH + 3 H(+)</text>
        <dbReference type="Rhea" id="RHEA:23596"/>
        <dbReference type="ChEBI" id="CHEBI:15377"/>
        <dbReference type="ChEBI" id="CHEBI:15378"/>
        <dbReference type="ChEBI" id="CHEBI:57540"/>
        <dbReference type="ChEBI" id="CHEBI:57945"/>
        <dbReference type="ChEBI" id="CHEBI:58052"/>
        <dbReference type="ChEBI" id="CHEBI:58885"/>
        <dbReference type="EC" id="1.1.1.22"/>
    </reaction>
</comment>
<dbReference type="InterPro" id="IPR036220">
    <property type="entry name" value="UDP-Glc/GDP-Man_DH_C_sf"/>
</dbReference>
<keyword evidence="5 7" id="KW-0520">NAD</keyword>
<gene>
    <name evidence="9" type="ORF">HF526_13785</name>
</gene>
<keyword evidence="4 7" id="KW-0560">Oxidoreductase</keyword>
<dbReference type="RefSeq" id="WP_169381821.1">
    <property type="nucleotide sequence ID" value="NZ_JAAXLA010000022.1"/>
</dbReference>
<protein>
    <recommendedName>
        <fullName evidence="3 7">UDP-glucose 6-dehydrogenase</fullName>
        <ecNumber evidence="3 7">1.1.1.22</ecNumber>
    </recommendedName>
</protein>
<evidence type="ECO:0000256" key="7">
    <source>
        <dbReference type="PIRNR" id="PIRNR000124"/>
    </source>
</evidence>
<dbReference type="InterPro" id="IPR017476">
    <property type="entry name" value="UDP-Glc/GDP-Man"/>
</dbReference>
<dbReference type="EC" id="1.1.1.22" evidence="3 7"/>
<comment type="similarity">
    <text evidence="2 7">Belongs to the UDP-glucose/GDP-mannose dehydrogenase family.</text>
</comment>
<dbReference type="PANTHER" id="PTHR43750:SF3">
    <property type="entry name" value="UDP-GLUCOSE 6-DEHYDROGENASE TUAD"/>
    <property type="match status" value="1"/>
</dbReference>
<feature type="domain" description="UDP-glucose/GDP-mannose dehydrogenase C-terminal" evidence="8">
    <location>
        <begin position="316"/>
        <end position="416"/>
    </location>
</feature>
<evidence type="ECO:0000256" key="2">
    <source>
        <dbReference type="ARBA" id="ARBA00006601"/>
    </source>
</evidence>
<dbReference type="PROSITE" id="PS51257">
    <property type="entry name" value="PROKAR_LIPOPROTEIN"/>
    <property type="match status" value="1"/>
</dbReference>
<dbReference type="SUPFAM" id="SSF51735">
    <property type="entry name" value="NAD(P)-binding Rossmann-fold domains"/>
    <property type="match status" value="1"/>
</dbReference>
<organism evidence="9 10">
    <name type="scientific">Pseudonocardia acidicola</name>
    <dbReference type="NCBI Taxonomy" id="2724939"/>
    <lineage>
        <taxon>Bacteria</taxon>
        <taxon>Bacillati</taxon>
        <taxon>Actinomycetota</taxon>
        <taxon>Actinomycetes</taxon>
        <taxon>Pseudonocardiales</taxon>
        <taxon>Pseudonocardiaceae</taxon>
        <taxon>Pseudonocardia</taxon>
    </lineage>
</organism>
<dbReference type="Pfam" id="PF00984">
    <property type="entry name" value="UDPG_MGDP_dh"/>
    <property type="match status" value="1"/>
</dbReference>
<accession>A0ABX1SB95</accession>
<dbReference type="SUPFAM" id="SSF52413">
    <property type="entry name" value="UDP-glucose/GDP-mannose dehydrogenase C-terminal domain"/>
    <property type="match status" value="1"/>
</dbReference>
<dbReference type="NCBIfam" id="TIGR03026">
    <property type="entry name" value="NDP-sugDHase"/>
    <property type="match status" value="1"/>
</dbReference>
<evidence type="ECO:0000313" key="10">
    <source>
        <dbReference type="Proteomes" id="UP000820669"/>
    </source>
</evidence>
<dbReference type="InterPro" id="IPR008927">
    <property type="entry name" value="6-PGluconate_DH-like_C_sf"/>
</dbReference>
<name>A0ABX1SB95_9PSEU</name>
<comment type="caution">
    <text evidence="9">The sequence shown here is derived from an EMBL/GenBank/DDBJ whole genome shotgun (WGS) entry which is preliminary data.</text>
</comment>
<dbReference type="InterPro" id="IPR014026">
    <property type="entry name" value="UDP-Glc/GDP-Man_DH_dimer"/>
</dbReference>
<sequence>MRAHRIGVVGAGYVGLTTAACLARLGHTAVCADIDESKVERLNRAEVSSYEPGLAEIVTEGLQAGRLRFVLGARAATADADIVFVCVPTPVGANGSADLSQIYGVLHEVRDALSSGTVVVIKSTVPPGTTDDVGRLLDRSDLDVVTNPEFLREGHTVEDFLSPHRVVVGAGDAAAARRVAGLYAPLGAPVVLTDPVSAELVKYASNCFLAMKLSYVNTLAELCECTGGDVDAVTAGMRHDPRIGAEFLRPGPGWGGSCLPKDTQALLRAAESVAVDFPLLRATIDTNEAQPGRVLRAVRTAVACSPERPVDGVRLGLLGLTFKAGTDDLRDSPALAVADLLAADGAELTGHDPGVPAGTQAAGPVRVVDDAYLAAKDASALVVLTEWPQFGELDWARLGEQMRHRVVVDTRNHLPPEPLRRAGFRTYGTGRSAG</sequence>
<reference evidence="9 10" key="1">
    <citation type="submission" date="2020-04" db="EMBL/GenBank/DDBJ databases">
        <authorList>
            <person name="Klaysubun C."/>
            <person name="Duangmal K."/>
            <person name="Lipun K."/>
        </authorList>
    </citation>
    <scope>NUCLEOTIDE SEQUENCE [LARGE SCALE GENOMIC DNA]</scope>
    <source>
        <strain evidence="9 10">K10HN5</strain>
    </source>
</reference>
<dbReference type="PANTHER" id="PTHR43750">
    <property type="entry name" value="UDP-GLUCOSE 6-DEHYDROGENASE TUAD"/>
    <property type="match status" value="1"/>
</dbReference>
<dbReference type="SUPFAM" id="SSF48179">
    <property type="entry name" value="6-phosphogluconate dehydrogenase C-terminal domain-like"/>
    <property type="match status" value="1"/>
</dbReference>
<evidence type="ECO:0000259" key="8">
    <source>
        <dbReference type="SMART" id="SM00984"/>
    </source>
</evidence>
<comment type="pathway">
    <text evidence="1">Nucleotide-sugar biosynthesis; UDP-alpha-D-glucuronate biosynthesis; UDP-alpha-D-glucuronate from UDP-alpha-D-glucose: step 1/1.</text>
</comment>
<dbReference type="PIRSF" id="PIRSF500134">
    <property type="entry name" value="UDPglc_DH_bac"/>
    <property type="match status" value="1"/>
</dbReference>
<evidence type="ECO:0000256" key="1">
    <source>
        <dbReference type="ARBA" id="ARBA00004701"/>
    </source>
</evidence>
<evidence type="ECO:0000313" key="9">
    <source>
        <dbReference type="EMBL" id="NMH98370.1"/>
    </source>
</evidence>
<dbReference type="EMBL" id="JAAXLA010000022">
    <property type="protein sequence ID" value="NMH98370.1"/>
    <property type="molecule type" value="Genomic_DNA"/>
</dbReference>
<evidence type="ECO:0000256" key="5">
    <source>
        <dbReference type="ARBA" id="ARBA00023027"/>
    </source>
</evidence>
<evidence type="ECO:0000256" key="3">
    <source>
        <dbReference type="ARBA" id="ARBA00012954"/>
    </source>
</evidence>
<keyword evidence="10" id="KW-1185">Reference proteome</keyword>
<dbReference type="InterPro" id="IPR014027">
    <property type="entry name" value="UDP-Glc/GDP-Man_DH_C"/>
</dbReference>
<evidence type="ECO:0000256" key="4">
    <source>
        <dbReference type="ARBA" id="ARBA00023002"/>
    </source>
</evidence>
<dbReference type="InterPro" id="IPR036291">
    <property type="entry name" value="NAD(P)-bd_dom_sf"/>
</dbReference>
<dbReference type="InterPro" id="IPR001732">
    <property type="entry name" value="UDP-Glc/GDP-Man_DH_N"/>
</dbReference>
<dbReference type="Pfam" id="PF03721">
    <property type="entry name" value="UDPG_MGDP_dh_N"/>
    <property type="match status" value="1"/>
</dbReference>
<dbReference type="Proteomes" id="UP000820669">
    <property type="component" value="Unassembled WGS sequence"/>
</dbReference>
<dbReference type="Gene3D" id="3.40.50.720">
    <property type="entry name" value="NAD(P)-binding Rossmann-like Domain"/>
    <property type="match status" value="2"/>
</dbReference>
<dbReference type="SMART" id="SM00984">
    <property type="entry name" value="UDPG_MGDP_dh_C"/>
    <property type="match status" value="1"/>
</dbReference>